<comment type="similarity">
    <text evidence="2">Belongs to the UPF0057 (PMP3) family.</text>
</comment>
<gene>
    <name evidence="7" type="ordered locus">PCC7424_1940</name>
</gene>
<organism evidence="7 8">
    <name type="scientific">Gloeothece citriformis (strain PCC 7424)</name>
    <name type="common">Cyanothece sp. (strain PCC 7424)</name>
    <dbReference type="NCBI Taxonomy" id="65393"/>
    <lineage>
        <taxon>Bacteria</taxon>
        <taxon>Bacillati</taxon>
        <taxon>Cyanobacteriota</taxon>
        <taxon>Cyanophyceae</taxon>
        <taxon>Oscillatoriophycideae</taxon>
        <taxon>Chroococcales</taxon>
        <taxon>Aphanothecaceae</taxon>
        <taxon>Gloeothece</taxon>
        <taxon>Gloeothece citriformis</taxon>
    </lineage>
</organism>
<reference evidence="8" key="1">
    <citation type="journal article" date="2011" name="MBio">
        <title>Novel metabolic attributes of the genus Cyanothece, comprising a group of unicellular nitrogen-fixing Cyanobacteria.</title>
        <authorList>
            <person name="Bandyopadhyay A."/>
            <person name="Elvitigala T."/>
            <person name="Welsh E."/>
            <person name="Stockel J."/>
            <person name="Liberton M."/>
            <person name="Min H."/>
            <person name="Sherman L.A."/>
            <person name="Pakrasi H.B."/>
        </authorList>
    </citation>
    <scope>NUCLEOTIDE SEQUENCE [LARGE SCALE GENOMIC DNA]</scope>
    <source>
        <strain evidence="8">PCC 7424</strain>
    </source>
</reference>
<dbReference type="RefSeq" id="WP_012599314.1">
    <property type="nucleotide sequence ID" value="NC_011729.1"/>
</dbReference>
<keyword evidence="5 6" id="KW-0472">Membrane</keyword>
<evidence type="ECO:0000256" key="6">
    <source>
        <dbReference type="SAM" id="Phobius"/>
    </source>
</evidence>
<dbReference type="PANTHER" id="PTHR21659">
    <property type="entry name" value="HYDROPHOBIC PROTEIN RCI2 LOW TEMPERATURE AND SALT RESPONSIVE PROTEIN LTI6 -RELATED"/>
    <property type="match status" value="1"/>
</dbReference>
<protein>
    <recommendedName>
        <fullName evidence="9">Stress induced hydrophobic peptide</fullName>
    </recommendedName>
</protein>
<keyword evidence="8" id="KW-1185">Reference proteome</keyword>
<name>B7KDR9_GLOC7</name>
<evidence type="ECO:0008006" key="9">
    <source>
        <dbReference type="Google" id="ProtNLM"/>
    </source>
</evidence>
<dbReference type="KEGG" id="cyc:PCC7424_1940"/>
<comment type="subcellular location">
    <subcellularLocation>
        <location evidence="1">Membrane</location>
    </subcellularLocation>
</comment>
<accession>B7KDR9</accession>
<keyword evidence="4 6" id="KW-1133">Transmembrane helix</keyword>
<evidence type="ECO:0000256" key="4">
    <source>
        <dbReference type="ARBA" id="ARBA00022989"/>
    </source>
</evidence>
<dbReference type="PANTHER" id="PTHR21659:SF42">
    <property type="entry name" value="UPF0057 MEMBRANE PROTEIN ZK632.10-RELATED"/>
    <property type="match status" value="1"/>
</dbReference>
<dbReference type="EMBL" id="CP001291">
    <property type="protein sequence ID" value="ACK70371.1"/>
    <property type="molecule type" value="Genomic_DNA"/>
</dbReference>
<evidence type="ECO:0000256" key="5">
    <source>
        <dbReference type="ARBA" id="ARBA00023136"/>
    </source>
</evidence>
<dbReference type="HOGENOM" id="CLU_107649_6_2_3"/>
<sequence length="52" mass="5814">MDIIRIICAIFLPPLGVFLQVGIGPDFWINILLTLLGYIPGIVHAIWVIARK</sequence>
<dbReference type="AlphaFoldDB" id="B7KDR9"/>
<dbReference type="OrthoDB" id="9810121at2"/>
<dbReference type="eggNOG" id="COG0401">
    <property type="taxonomic scope" value="Bacteria"/>
</dbReference>
<proteinExistence type="inferred from homology"/>
<dbReference type="STRING" id="65393.PCC7424_1940"/>
<dbReference type="Pfam" id="PF01679">
    <property type="entry name" value="Pmp3"/>
    <property type="match status" value="1"/>
</dbReference>
<keyword evidence="3 6" id="KW-0812">Transmembrane</keyword>
<dbReference type="Proteomes" id="UP000002384">
    <property type="component" value="Chromosome"/>
</dbReference>
<evidence type="ECO:0000313" key="7">
    <source>
        <dbReference type="EMBL" id="ACK70371.1"/>
    </source>
</evidence>
<dbReference type="PROSITE" id="PS01309">
    <property type="entry name" value="UPF0057"/>
    <property type="match status" value="1"/>
</dbReference>
<evidence type="ECO:0000256" key="3">
    <source>
        <dbReference type="ARBA" id="ARBA00022692"/>
    </source>
</evidence>
<evidence type="ECO:0000256" key="2">
    <source>
        <dbReference type="ARBA" id="ARBA00009530"/>
    </source>
</evidence>
<feature type="transmembrane region" description="Helical" evidence="6">
    <location>
        <begin position="27"/>
        <end position="50"/>
    </location>
</feature>
<evidence type="ECO:0000256" key="1">
    <source>
        <dbReference type="ARBA" id="ARBA00004370"/>
    </source>
</evidence>
<dbReference type="InterPro" id="IPR000612">
    <property type="entry name" value="PMP3"/>
</dbReference>
<dbReference type="GO" id="GO:0016020">
    <property type="term" value="C:membrane"/>
    <property type="evidence" value="ECO:0007669"/>
    <property type="project" value="UniProtKB-SubCell"/>
</dbReference>
<evidence type="ECO:0000313" key="8">
    <source>
        <dbReference type="Proteomes" id="UP000002384"/>
    </source>
</evidence>